<comment type="caution">
    <text evidence="2">The sequence shown here is derived from an EMBL/GenBank/DDBJ whole genome shotgun (WGS) entry which is preliminary data.</text>
</comment>
<sequence length="221" mass="25696">MENIQSDNLLAPDTRTRITEAFVLHVLETGREPVSVFKFAQSLGIREEEFYTYYTSFLGVKGGVWEQIFERTIRSMEAQPVHATYSAREKLLAFYFTWIEELKKNRSYLLALYLQPEGFRKAMPEELRGFKARFEAFANNLIAEGKATDQIAERKYISDKYADALWVETLFILQFWLKDTSLSFERTDAAIEKSVNLVFDLIGRTAVDSLVDFAKFLYQSK</sequence>
<organism evidence="2 3">
    <name type="scientific">Pontibacter arcticus</name>
    <dbReference type="NCBI Taxonomy" id="2080288"/>
    <lineage>
        <taxon>Bacteria</taxon>
        <taxon>Pseudomonadati</taxon>
        <taxon>Bacteroidota</taxon>
        <taxon>Cytophagia</taxon>
        <taxon>Cytophagales</taxon>
        <taxon>Hymenobacteraceae</taxon>
        <taxon>Pontibacter</taxon>
    </lineage>
</organism>
<dbReference type="RefSeq" id="WP_112304849.1">
    <property type="nucleotide sequence ID" value="NZ_QMDV01000002.1"/>
</dbReference>
<name>A0A364REC8_9BACT</name>
<dbReference type="OrthoDB" id="977687at2"/>
<gene>
    <name evidence="2" type="ORF">DP923_05420</name>
</gene>
<dbReference type="AlphaFoldDB" id="A0A364REC8"/>
<dbReference type="Pfam" id="PF17931">
    <property type="entry name" value="TetR_C_23"/>
    <property type="match status" value="1"/>
</dbReference>
<dbReference type="EMBL" id="QMDV01000002">
    <property type="protein sequence ID" value="RAU82698.1"/>
    <property type="molecule type" value="Genomic_DNA"/>
</dbReference>
<feature type="domain" description="Tetracyclin repressor-like C-terminal" evidence="1">
    <location>
        <begin position="90"/>
        <end position="217"/>
    </location>
</feature>
<evidence type="ECO:0000259" key="1">
    <source>
        <dbReference type="Pfam" id="PF17931"/>
    </source>
</evidence>
<evidence type="ECO:0000313" key="3">
    <source>
        <dbReference type="Proteomes" id="UP000251692"/>
    </source>
</evidence>
<dbReference type="Proteomes" id="UP000251692">
    <property type="component" value="Unassembled WGS sequence"/>
</dbReference>
<protein>
    <submittedName>
        <fullName evidence="2">TetR/AcrR family transcriptional regulator</fullName>
    </submittedName>
</protein>
<dbReference type="InterPro" id="IPR041673">
    <property type="entry name" value="TetR_C_23"/>
</dbReference>
<dbReference type="SUPFAM" id="SSF48498">
    <property type="entry name" value="Tetracyclin repressor-like, C-terminal domain"/>
    <property type="match status" value="1"/>
</dbReference>
<reference evidence="2 3" key="1">
    <citation type="submission" date="2018-06" db="EMBL/GenBank/DDBJ databases">
        <authorList>
            <person name="Liu Z.-W."/>
        </authorList>
    </citation>
    <scope>NUCLEOTIDE SEQUENCE [LARGE SCALE GENOMIC DNA]</scope>
    <source>
        <strain evidence="2 3">2b14</strain>
    </source>
</reference>
<keyword evidence="3" id="KW-1185">Reference proteome</keyword>
<reference evidence="2 3" key="2">
    <citation type="submission" date="2018-07" db="EMBL/GenBank/DDBJ databases">
        <title>Pontibacter sp. 2b14 genomic sequence and assembly.</title>
        <authorList>
            <person name="Du Z.-J."/>
        </authorList>
    </citation>
    <scope>NUCLEOTIDE SEQUENCE [LARGE SCALE GENOMIC DNA]</scope>
    <source>
        <strain evidence="2 3">2b14</strain>
    </source>
</reference>
<dbReference type="Gene3D" id="1.10.357.10">
    <property type="entry name" value="Tetracycline Repressor, domain 2"/>
    <property type="match status" value="1"/>
</dbReference>
<proteinExistence type="predicted"/>
<evidence type="ECO:0000313" key="2">
    <source>
        <dbReference type="EMBL" id="RAU82698.1"/>
    </source>
</evidence>
<dbReference type="InterPro" id="IPR036271">
    <property type="entry name" value="Tet_transcr_reg_TetR-rel_C_sf"/>
</dbReference>
<accession>A0A364REC8</accession>